<reference evidence="1" key="1">
    <citation type="submission" date="2020-08" db="EMBL/GenBank/DDBJ databases">
        <title>Novel species isolated from subtropical streams in China.</title>
        <authorList>
            <person name="Lu H."/>
        </authorList>
    </citation>
    <scope>NUCLEOTIDE SEQUENCE</scope>
    <source>
        <strain evidence="1">LX22W</strain>
    </source>
</reference>
<gene>
    <name evidence="1" type="ORF">H8K36_09465</name>
</gene>
<dbReference type="RefSeq" id="WP_186915903.1">
    <property type="nucleotide sequence ID" value="NZ_JACOFZ010000002.1"/>
</dbReference>
<keyword evidence="2" id="KW-1185">Reference proteome</keyword>
<protein>
    <submittedName>
        <fullName evidence="1">Uncharacterized protein</fullName>
    </submittedName>
</protein>
<accession>A0A923HLI9</accession>
<evidence type="ECO:0000313" key="1">
    <source>
        <dbReference type="EMBL" id="MBC3881599.1"/>
    </source>
</evidence>
<proteinExistence type="predicted"/>
<dbReference type="Proteomes" id="UP000627446">
    <property type="component" value="Unassembled WGS sequence"/>
</dbReference>
<sequence length="132" mass="15122">MHSAQLKSIGNRRCLAFEIAESIDGELLEVNIWACDEHLTYFDNQVHIPSFVYSMQREYSFLRTATTQQDHPFFVHGPTTDDVSGKISIDDGTAKISFTLRNGNQCSFTIEVQELTQIYERVLNQIDFIKNA</sequence>
<comment type="caution">
    <text evidence="1">The sequence shown here is derived from an EMBL/GenBank/DDBJ whole genome shotgun (WGS) entry which is preliminary data.</text>
</comment>
<dbReference type="AlphaFoldDB" id="A0A923HLI9"/>
<organism evidence="1 2">
    <name type="scientific">Undibacterium nitidum</name>
    <dbReference type="NCBI Taxonomy" id="2762298"/>
    <lineage>
        <taxon>Bacteria</taxon>
        <taxon>Pseudomonadati</taxon>
        <taxon>Pseudomonadota</taxon>
        <taxon>Betaproteobacteria</taxon>
        <taxon>Burkholderiales</taxon>
        <taxon>Oxalobacteraceae</taxon>
        <taxon>Undibacterium</taxon>
    </lineage>
</organism>
<dbReference type="EMBL" id="JACOFZ010000002">
    <property type="protein sequence ID" value="MBC3881599.1"/>
    <property type="molecule type" value="Genomic_DNA"/>
</dbReference>
<evidence type="ECO:0000313" key="2">
    <source>
        <dbReference type="Proteomes" id="UP000627446"/>
    </source>
</evidence>
<name>A0A923HLI9_9BURK</name>